<keyword evidence="15" id="KW-1185">Reference proteome</keyword>
<keyword evidence="8" id="KW-0547">Nucleotide-binding</keyword>
<dbReference type="PANTHER" id="PTHR23033">
    <property type="entry name" value="BETA1,3-GALACTOSYLTRANSFERASE"/>
    <property type="match status" value="1"/>
</dbReference>
<dbReference type="Pfam" id="PF02434">
    <property type="entry name" value="Fringe"/>
    <property type="match status" value="1"/>
</dbReference>
<sequence length="360" mass="40885">MTYMTSPEIEPLVERTAAASACGQLSGAIMSRKLKIPFRTTVSVLLLLLSLNVVVMMYLLISCRPTKKEEHKINTEKIRVLCWIPSMKERLDRVRAVNETWLARCDGHVFFINNVKPNFSDDVVVSPIMGEGRKMLSRKVKDAMEYVYDYHGSDYDWFLKADDDSYIVMENLKFLLSHYDPSQAVYLGHPLKWLSPGGYMQGGAGYVLSRTALQTFVVNGTKGKACQFELFFDGEDHYVGACLHKLGVPKHNTLDRHGRETFHSLNPVTHISGPIPSTQLVQDHFTMVAGDECCSELTISFHWVDAGLMRTIEHLLYKTSVYGRQVNVEKFKDFIQPGTLAPPYTYIPALEIVVPPKRWK</sequence>
<dbReference type="AlphaFoldDB" id="A0ABD0LLZ5"/>
<evidence type="ECO:0000256" key="12">
    <source>
        <dbReference type="SAM" id="Phobius"/>
    </source>
</evidence>
<evidence type="ECO:0000256" key="6">
    <source>
        <dbReference type="ARBA" id="ARBA00022679"/>
    </source>
</evidence>
<gene>
    <name evidence="14" type="ORF">BaRGS_00008861</name>
</gene>
<dbReference type="EC" id="2.4.1.122" evidence="4"/>
<comment type="subcellular location">
    <subcellularLocation>
        <location evidence="1">Membrane</location>
        <topology evidence="1">Single-pass type II membrane protein</topology>
    </subcellularLocation>
</comment>
<evidence type="ECO:0000259" key="13">
    <source>
        <dbReference type="Pfam" id="PF02434"/>
    </source>
</evidence>
<proteinExistence type="inferred from homology"/>
<dbReference type="GO" id="GO:0000166">
    <property type="term" value="F:nucleotide binding"/>
    <property type="evidence" value="ECO:0007669"/>
    <property type="project" value="UniProtKB-KW"/>
</dbReference>
<evidence type="ECO:0000256" key="3">
    <source>
        <dbReference type="ARBA" id="ARBA00006462"/>
    </source>
</evidence>
<evidence type="ECO:0000256" key="1">
    <source>
        <dbReference type="ARBA" id="ARBA00004606"/>
    </source>
</evidence>
<keyword evidence="7 12" id="KW-0812">Transmembrane</keyword>
<dbReference type="PANTHER" id="PTHR23033:SF8">
    <property type="entry name" value="HEXOSYLTRANSFERASE"/>
    <property type="match status" value="1"/>
</dbReference>
<evidence type="ECO:0000256" key="10">
    <source>
        <dbReference type="ARBA" id="ARBA00022989"/>
    </source>
</evidence>
<keyword evidence="5" id="KW-0328">Glycosyltransferase</keyword>
<evidence type="ECO:0000256" key="2">
    <source>
        <dbReference type="ARBA" id="ARBA00004922"/>
    </source>
</evidence>
<comment type="pathway">
    <text evidence="2">Protein modification; protein glycosylation.</text>
</comment>
<name>A0ABD0LLZ5_9CAEN</name>
<evidence type="ECO:0000256" key="9">
    <source>
        <dbReference type="ARBA" id="ARBA00022968"/>
    </source>
</evidence>
<dbReference type="Proteomes" id="UP001519460">
    <property type="component" value="Unassembled WGS sequence"/>
</dbReference>
<organism evidence="14 15">
    <name type="scientific">Batillaria attramentaria</name>
    <dbReference type="NCBI Taxonomy" id="370345"/>
    <lineage>
        <taxon>Eukaryota</taxon>
        <taxon>Metazoa</taxon>
        <taxon>Spiralia</taxon>
        <taxon>Lophotrochozoa</taxon>
        <taxon>Mollusca</taxon>
        <taxon>Gastropoda</taxon>
        <taxon>Caenogastropoda</taxon>
        <taxon>Sorbeoconcha</taxon>
        <taxon>Cerithioidea</taxon>
        <taxon>Batillariidae</taxon>
        <taxon>Batillaria</taxon>
    </lineage>
</organism>
<keyword evidence="6" id="KW-0808">Transferase</keyword>
<dbReference type="GO" id="GO:0016263">
    <property type="term" value="F:glycoprotein-N-acetylgalactosamine 3-beta-galactosyltransferase activity"/>
    <property type="evidence" value="ECO:0007669"/>
    <property type="project" value="UniProtKB-EC"/>
</dbReference>
<dbReference type="EMBL" id="JACVVK020000040">
    <property type="protein sequence ID" value="KAK7500013.1"/>
    <property type="molecule type" value="Genomic_DNA"/>
</dbReference>
<protein>
    <recommendedName>
        <fullName evidence="4">N-acetylgalactosaminide beta-1,3-galactosyltransferase</fullName>
        <ecNumber evidence="4">2.4.1.122</ecNumber>
    </recommendedName>
</protein>
<dbReference type="Gene3D" id="3.90.550.50">
    <property type="match status" value="1"/>
</dbReference>
<reference evidence="14 15" key="1">
    <citation type="journal article" date="2023" name="Sci. Data">
        <title>Genome assembly of the Korean intertidal mud-creeper Batillaria attramentaria.</title>
        <authorList>
            <person name="Patra A.K."/>
            <person name="Ho P.T."/>
            <person name="Jun S."/>
            <person name="Lee S.J."/>
            <person name="Kim Y."/>
            <person name="Won Y.J."/>
        </authorList>
    </citation>
    <scope>NUCLEOTIDE SEQUENCE [LARGE SCALE GENOMIC DNA]</scope>
    <source>
        <strain evidence="14">Wonlab-2016</strain>
    </source>
</reference>
<evidence type="ECO:0000256" key="5">
    <source>
        <dbReference type="ARBA" id="ARBA00022676"/>
    </source>
</evidence>
<comment type="caution">
    <text evidence="14">The sequence shown here is derived from an EMBL/GenBank/DDBJ whole genome shotgun (WGS) entry which is preliminary data.</text>
</comment>
<dbReference type="GO" id="GO:0016020">
    <property type="term" value="C:membrane"/>
    <property type="evidence" value="ECO:0007669"/>
    <property type="project" value="UniProtKB-SubCell"/>
</dbReference>
<evidence type="ECO:0000256" key="4">
    <source>
        <dbReference type="ARBA" id="ARBA00012557"/>
    </source>
</evidence>
<keyword evidence="9" id="KW-0735">Signal-anchor</keyword>
<evidence type="ECO:0000256" key="11">
    <source>
        <dbReference type="ARBA" id="ARBA00023136"/>
    </source>
</evidence>
<feature type="domain" description="Fringe-like glycosyltransferase" evidence="13">
    <location>
        <begin position="92"/>
        <end position="257"/>
    </location>
</feature>
<dbReference type="InterPro" id="IPR003378">
    <property type="entry name" value="Fringe-like_glycosylTrfase"/>
</dbReference>
<evidence type="ECO:0000256" key="8">
    <source>
        <dbReference type="ARBA" id="ARBA00022741"/>
    </source>
</evidence>
<dbReference type="InterPro" id="IPR026050">
    <property type="entry name" value="C1GALT1/C1GALT1_chp1"/>
</dbReference>
<evidence type="ECO:0000313" key="14">
    <source>
        <dbReference type="EMBL" id="KAK7500013.1"/>
    </source>
</evidence>
<keyword evidence="11 12" id="KW-0472">Membrane</keyword>
<feature type="transmembrane region" description="Helical" evidence="12">
    <location>
        <begin position="40"/>
        <end position="61"/>
    </location>
</feature>
<comment type="similarity">
    <text evidence="3">Belongs to the glycosyltransferase 31 family. Beta3-Gal-T subfamily.</text>
</comment>
<keyword evidence="10 12" id="KW-1133">Transmembrane helix</keyword>
<accession>A0ABD0LLZ5</accession>
<evidence type="ECO:0000313" key="15">
    <source>
        <dbReference type="Proteomes" id="UP001519460"/>
    </source>
</evidence>
<evidence type="ECO:0000256" key="7">
    <source>
        <dbReference type="ARBA" id="ARBA00022692"/>
    </source>
</evidence>